<dbReference type="SUPFAM" id="SSF117991">
    <property type="entry name" value="YbeD/HP0495-like"/>
    <property type="match status" value="1"/>
</dbReference>
<dbReference type="AlphaFoldDB" id="E6QNR2"/>
<evidence type="ECO:0000256" key="1">
    <source>
        <dbReference type="ARBA" id="ARBA00008460"/>
    </source>
</evidence>
<comment type="similarity">
    <text evidence="1">Belongs to the UPF0250 family.</text>
</comment>
<dbReference type="InterPro" id="IPR007454">
    <property type="entry name" value="UPF0250_YbeD-like"/>
</dbReference>
<dbReference type="InterPro" id="IPR027471">
    <property type="entry name" value="YbeD-like_sf"/>
</dbReference>
<reference evidence="2" key="1">
    <citation type="submission" date="2009-10" db="EMBL/GenBank/DDBJ databases">
        <title>Diversity of trophic interactions inside an arsenic-rich microbial ecosystem.</title>
        <authorList>
            <person name="Bertin P.N."/>
            <person name="Heinrich-Salmeron A."/>
            <person name="Pelletier E."/>
            <person name="Goulhen-Chollet F."/>
            <person name="Arsene-Ploetze F."/>
            <person name="Gallien S."/>
            <person name="Calteau A."/>
            <person name="Vallenet D."/>
            <person name="Casiot C."/>
            <person name="Chane-Woon-Ming B."/>
            <person name="Giloteaux L."/>
            <person name="Barakat M."/>
            <person name="Bonnefoy V."/>
            <person name="Bruneel O."/>
            <person name="Chandler M."/>
            <person name="Cleiss J."/>
            <person name="Duran R."/>
            <person name="Elbaz-Poulichet F."/>
            <person name="Fonknechten N."/>
            <person name="Lauga B."/>
            <person name="Mornico D."/>
            <person name="Ortet P."/>
            <person name="Schaeffer C."/>
            <person name="Siguier P."/>
            <person name="Alexander Thil Smith A."/>
            <person name="Van Dorsselaer A."/>
            <person name="Weissenbach J."/>
            <person name="Medigue C."/>
            <person name="Le Paslier D."/>
        </authorList>
    </citation>
    <scope>NUCLEOTIDE SEQUENCE</scope>
</reference>
<comment type="caution">
    <text evidence="2">The sequence shown here is derived from an EMBL/GenBank/DDBJ whole genome shotgun (WGS) entry which is preliminary data.</text>
</comment>
<gene>
    <name evidence="2" type="ORF">CARN6_2405</name>
</gene>
<proteinExistence type="inferred from homology"/>
<accession>E6QNR2</accession>
<dbReference type="PANTHER" id="PTHR38036:SF1">
    <property type="entry name" value="UPF0250 PROTEIN YBED"/>
    <property type="match status" value="1"/>
</dbReference>
<dbReference type="GO" id="GO:0005829">
    <property type="term" value="C:cytosol"/>
    <property type="evidence" value="ECO:0007669"/>
    <property type="project" value="TreeGrafter"/>
</dbReference>
<organism evidence="2">
    <name type="scientific">mine drainage metagenome</name>
    <dbReference type="NCBI Taxonomy" id="410659"/>
    <lineage>
        <taxon>unclassified sequences</taxon>
        <taxon>metagenomes</taxon>
        <taxon>ecological metagenomes</taxon>
    </lineage>
</organism>
<protein>
    <submittedName>
        <fullName evidence="2">Uncharacterized protein</fullName>
    </submittedName>
</protein>
<sequence length="70" mass="7990">MGLNSPEFKSAVLAVVQRHAQDFDGDQMECRQSQADKYQSITCTVRATSRMQLDALYQELFNHPLVKMVL</sequence>
<evidence type="ECO:0000313" key="2">
    <source>
        <dbReference type="EMBL" id="CBI08883.1"/>
    </source>
</evidence>
<dbReference type="PANTHER" id="PTHR38036">
    <property type="entry name" value="UPF0250 PROTEIN YBED"/>
    <property type="match status" value="1"/>
</dbReference>
<dbReference type="Gene3D" id="3.30.70.260">
    <property type="match status" value="1"/>
</dbReference>
<dbReference type="Pfam" id="PF04359">
    <property type="entry name" value="DUF493"/>
    <property type="match status" value="1"/>
</dbReference>
<name>E6QNR2_9ZZZZ</name>
<dbReference type="EMBL" id="CABQ01000289">
    <property type="protein sequence ID" value="CBI08883.1"/>
    <property type="molecule type" value="Genomic_DNA"/>
</dbReference>